<protein>
    <submittedName>
        <fullName evidence="2">Uncharacterized protein</fullName>
    </submittedName>
</protein>
<evidence type="ECO:0000256" key="1">
    <source>
        <dbReference type="SAM" id="Phobius"/>
    </source>
</evidence>
<comment type="caution">
    <text evidence="2">The sequence shown here is derived from an EMBL/GenBank/DDBJ whole genome shotgun (WGS) entry which is preliminary data.</text>
</comment>
<accession>A0A1R1F2G7</accession>
<name>A0A1R1F2G7_9BACL</name>
<proteinExistence type="predicted"/>
<sequence length="160" mass="18650">MSVKSVKWYAVLVLLCVLLVYLVDLTTFRYNGRTISGNGNPGLLFLFPAWTAALMLMIATFIMAVKYFDDLSDHIVKKAYRFWLPLFSLLALLLSVYFQYRKIMQWVDTYRQMTERLGSPLFLGVLNPYNNSLYYNAHILLFCVSAAMLCGWWVVSRRPY</sequence>
<keyword evidence="1" id="KW-0472">Membrane</keyword>
<evidence type="ECO:0000313" key="2">
    <source>
        <dbReference type="EMBL" id="OMF58275.1"/>
    </source>
</evidence>
<feature type="transmembrane region" description="Helical" evidence="1">
    <location>
        <begin position="80"/>
        <end position="100"/>
    </location>
</feature>
<reference evidence="2 3" key="1">
    <citation type="submission" date="2016-11" db="EMBL/GenBank/DDBJ databases">
        <title>Paenibacillus species isolates.</title>
        <authorList>
            <person name="Beno S.M."/>
        </authorList>
    </citation>
    <scope>NUCLEOTIDE SEQUENCE [LARGE SCALE GENOMIC DNA]</scope>
    <source>
        <strain evidence="2 3">FSL R5-0378</strain>
    </source>
</reference>
<keyword evidence="1" id="KW-1133">Transmembrane helix</keyword>
<dbReference type="EMBL" id="MRTP01000001">
    <property type="protein sequence ID" value="OMF58275.1"/>
    <property type="molecule type" value="Genomic_DNA"/>
</dbReference>
<dbReference type="STRING" id="297318.BK138_06960"/>
<dbReference type="Proteomes" id="UP000187172">
    <property type="component" value="Unassembled WGS sequence"/>
</dbReference>
<keyword evidence="1" id="KW-0812">Transmembrane</keyword>
<dbReference type="RefSeq" id="WP_076167673.1">
    <property type="nucleotide sequence ID" value="NZ_MRTP01000001.1"/>
</dbReference>
<keyword evidence="3" id="KW-1185">Reference proteome</keyword>
<evidence type="ECO:0000313" key="3">
    <source>
        <dbReference type="Proteomes" id="UP000187172"/>
    </source>
</evidence>
<feature type="transmembrane region" description="Helical" evidence="1">
    <location>
        <begin position="133"/>
        <end position="155"/>
    </location>
</feature>
<gene>
    <name evidence="2" type="ORF">BK138_06960</name>
</gene>
<feature type="transmembrane region" description="Helical" evidence="1">
    <location>
        <begin position="49"/>
        <end position="68"/>
    </location>
</feature>
<organism evidence="2 3">
    <name type="scientific">Paenibacillus rhizosphaerae</name>
    <dbReference type="NCBI Taxonomy" id="297318"/>
    <lineage>
        <taxon>Bacteria</taxon>
        <taxon>Bacillati</taxon>
        <taxon>Bacillota</taxon>
        <taxon>Bacilli</taxon>
        <taxon>Bacillales</taxon>
        <taxon>Paenibacillaceae</taxon>
        <taxon>Paenibacillus</taxon>
    </lineage>
</organism>
<dbReference type="AlphaFoldDB" id="A0A1R1F2G7"/>